<reference evidence="1" key="1">
    <citation type="journal article" date="2019" name="Sci. Rep.">
        <title>Draft genome of Tanacetum cinerariifolium, the natural source of mosquito coil.</title>
        <authorList>
            <person name="Yamashiro T."/>
            <person name="Shiraishi A."/>
            <person name="Satake H."/>
            <person name="Nakayama K."/>
        </authorList>
    </citation>
    <scope>NUCLEOTIDE SEQUENCE</scope>
</reference>
<organism evidence="1">
    <name type="scientific">Tanacetum cinerariifolium</name>
    <name type="common">Dalmatian daisy</name>
    <name type="synonym">Chrysanthemum cinerariifolium</name>
    <dbReference type="NCBI Taxonomy" id="118510"/>
    <lineage>
        <taxon>Eukaryota</taxon>
        <taxon>Viridiplantae</taxon>
        <taxon>Streptophyta</taxon>
        <taxon>Embryophyta</taxon>
        <taxon>Tracheophyta</taxon>
        <taxon>Spermatophyta</taxon>
        <taxon>Magnoliopsida</taxon>
        <taxon>eudicotyledons</taxon>
        <taxon>Gunneridae</taxon>
        <taxon>Pentapetalae</taxon>
        <taxon>asterids</taxon>
        <taxon>campanulids</taxon>
        <taxon>Asterales</taxon>
        <taxon>Asteraceae</taxon>
        <taxon>Asteroideae</taxon>
        <taxon>Anthemideae</taxon>
        <taxon>Anthemidinae</taxon>
        <taxon>Tanacetum</taxon>
    </lineage>
</organism>
<proteinExistence type="predicted"/>
<name>A0A699H866_TANCI</name>
<protein>
    <submittedName>
        <fullName evidence="1">26S proteasome regulatory complex, non-ATPase subcomplex, Rpn2/Psmd1 subunit</fullName>
    </submittedName>
</protein>
<evidence type="ECO:0000313" key="1">
    <source>
        <dbReference type="EMBL" id="GEX34867.1"/>
    </source>
</evidence>
<dbReference type="AlphaFoldDB" id="A0A699H866"/>
<keyword evidence="1" id="KW-0647">Proteasome</keyword>
<dbReference type="EMBL" id="BKCJ010103145">
    <property type="protein sequence ID" value="GEX34867.1"/>
    <property type="molecule type" value="Genomic_DNA"/>
</dbReference>
<dbReference type="GO" id="GO:0000502">
    <property type="term" value="C:proteasome complex"/>
    <property type="evidence" value="ECO:0007669"/>
    <property type="project" value="UniProtKB-KW"/>
</dbReference>
<accession>A0A699H866</accession>
<sequence length="456" mass="51113">MSFIVPCQKLPPLPVCREGSVHQPGSGDDLRQPEFNEQIPNSGHDSIIHHFEHDDSHRATPVGDENQFEGNIGKSIEVHVFQNVFEIQTKEVSQRRSLRSSKLPAKLNDYMLDSKDPVENSSQSPPHIDHHCCYGCGDSLDGIFCRRCACESCRNGANIGYNCPPKVSIISNPEPSYNQNIPIYYDDDDDEESSSFLRDIIISELPSCIAITLVLSTEEPKDSLIIGDEHLDTIPEKESDKFIKSSVENLVLNPSDSEDLSHIRSDCDVPVCDDFTTFSNLLFDADDHFSSSDDESFSDEDVPKEIYSNPLFDEEIISIKIDPHHFNADNDSLSLPENELFHFDVPSFPRPPAKPPDDDEIEPDTGVLTVKVVGDISEHYVLMTRLLPTQPTLALNEEKSPHLLSHRGFKAFQLSSESPMMIYEGNNPNLDVPFLTSLFTCLSACRVCLFSFLCAY</sequence>
<comment type="caution">
    <text evidence="1">The sequence shown here is derived from an EMBL/GenBank/DDBJ whole genome shotgun (WGS) entry which is preliminary data.</text>
</comment>
<gene>
    <name evidence="1" type="ORF">Tci_306842</name>
</gene>